<keyword evidence="1" id="KW-1133">Transmembrane helix</keyword>
<keyword evidence="1" id="KW-0812">Transmembrane</keyword>
<proteinExistence type="predicted"/>
<reference evidence="2" key="1">
    <citation type="submission" date="2014-09" db="EMBL/GenBank/DDBJ databases">
        <authorList>
            <person name="Magalhaes I.L.F."/>
            <person name="Oliveira U."/>
            <person name="Santos F.R."/>
            <person name="Vidigal T.H.D.A."/>
            <person name="Brescovit A.D."/>
            <person name="Santos A.J."/>
        </authorList>
    </citation>
    <scope>NUCLEOTIDE SEQUENCE</scope>
    <source>
        <tissue evidence="2">Shoot tissue taken approximately 20 cm above the soil surface</tissue>
    </source>
</reference>
<organism evidence="2">
    <name type="scientific">Arundo donax</name>
    <name type="common">Giant reed</name>
    <name type="synonym">Donax arundinaceus</name>
    <dbReference type="NCBI Taxonomy" id="35708"/>
    <lineage>
        <taxon>Eukaryota</taxon>
        <taxon>Viridiplantae</taxon>
        <taxon>Streptophyta</taxon>
        <taxon>Embryophyta</taxon>
        <taxon>Tracheophyta</taxon>
        <taxon>Spermatophyta</taxon>
        <taxon>Magnoliopsida</taxon>
        <taxon>Liliopsida</taxon>
        <taxon>Poales</taxon>
        <taxon>Poaceae</taxon>
        <taxon>PACMAD clade</taxon>
        <taxon>Arundinoideae</taxon>
        <taxon>Arundineae</taxon>
        <taxon>Arundo</taxon>
    </lineage>
</organism>
<evidence type="ECO:0000313" key="2">
    <source>
        <dbReference type="EMBL" id="JAD43967.1"/>
    </source>
</evidence>
<accession>A0A0A9AA92</accession>
<protein>
    <submittedName>
        <fullName evidence="2">Uncharacterized protein</fullName>
    </submittedName>
</protein>
<sequence>MEQHSKEWYLHLICIEIYSGSLIAIIWYSQYCCLLLMLYIRKFLLELLLWYRL</sequence>
<dbReference type="EMBL" id="GBRH01253928">
    <property type="protein sequence ID" value="JAD43967.1"/>
    <property type="molecule type" value="Transcribed_RNA"/>
</dbReference>
<evidence type="ECO:0000256" key="1">
    <source>
        <dbReference type="SAM" id="Phobius"/>
    </source>
</evidence>
<keyword evidence="1" id="KW-0472">Membrane</keyword>
<name>A0A0A9AA92_ARUDO</name>
<feature type="transmembrane region" description="Helical" evidence="1">
    <location>
        <begin position="9"/>
        <end position="28"/>
    </location>
</feature>
<reference evidence="2" key="2">
    <citation type="journal article" date="2015" name="Data Brief">
        <title>Shoot transcriptome of the giant reed, Arundo donax.</title>
        <authorList>
            <person name="Barrero R.A."/>
            <person name="Guerrero F.D."/>
            <person name="Moolhuijzen P."/>
            <person name="Goolsby J.A."/>
            <person name="Tidwell J."/>
            <person name="Bellgard S.E."/>
            <person name="Bellgard M.I."/>
        </authorList>
    </citation>
    <scope>NUCLEOTIDE SEQUENCE</scope>
    <source>
        <tissue evidence="2">Shoot tissue taken approximately 20 cm above the soil surface</tissue>
    </source>
</reference>
<dbReference type="AlphaFoldDB" id="A0A0A9AA92"/>